<dbReference type="AlphaFoldDB" id="A0A974BU58"/>
<organism evidence="1 2">
    <name type="scientific">Xenopus laevis</name>
    <name type="common">African clawed frog</name>
    <dbReference type="NCBI Taxonomy" id="8355"/>
    <lineage>
        <taxon>Eukaryota</taxon>
        <taxon>Metazoa</taxon>
        <taxon>Chordata</taxon>
        <taxon>Craniata</taxon>
        <taxon>Vertebrata</taxon>
        <taxon>Euteleostomi</taxon>
        <taxon>Amphibia</taxon>
        <taxon>Batrachia</taxon>
        <taxon>Anura</taxon>
        <taxon>Pipoidea</taxon>
        <taxon>Pipidae</taxon>
        <taxon>Xenopodinae</taxon>
        <taxon>Xenopus</taxon>
        <taxon>Xenopus</taxon>
    </lineage>
</organism>
<name>A0A974BU58_XENLA</name>
<accession>A0A974BU58</accession>
<protein>
    <submittedName>
        <fullName evidence="1">Uncharacterized protein</fullName>
    </submittedName>
</protein>
<proteinExistence type="predicted"/>
<sequence>MGSVPVDLISVLYIYQNLLFFFCPTESSLPEKCLYCFLKAIKKLINTYTSCVSTALSYSVCQRYLVYHLQTCI</sequence>
<evidence type="ECO:0000313" key="2">
    <source>
        <dbReference type="Proteomes" id="UP000694892"/>
    </source>
</evidence>
<dbReference type="Proteomes" id="UP000694892">
    <property type="component" value="Chromosome 9_10S"/>
</dbReference>
<dbReference type="EMBL" id="CM004483">
    <property type="protein sequence ID" value="OCT60973.1"/>
    <property type="molecule type" value="Genomic_DNA"/>
</dbReference>
<evidence type="ECO:0000313" key="1">
    <source>
        <dbReference type="EMBL" id="OCT60973.1"/>
    </source>
</evidence>
<gene>
    <name evidence="1" type="ORF">XELAEV_18046999mg</name>
</gene>
<reference evidence="2" key="1">
    <citation type="journal article" date="2016" name="Nature">
        <title>Genome evolution in the allotetraploid frog Xenopus laevis.</title>
        <authorList>
            <person name="Session A.M."/>
            <person name="Uno Y."/>
            <person name="Kwon T."/>
            <person name="Chapman J.A."/>
            <person name="Toyoda A."/>
            <person name="Takahashi S."/>
            <person name="Fukui A."/>
            <person name="Hikosaka A."/>
            <person name="Suzuki A."/>
            <person name="Kondo M."/>
            <person name="van Heeringen S.J."/>
            <person name="Quigley I."/>
            <person name="Heinz S."/>
            <person name="Ogino H."/>
            <person name="Ochi H."/>
            <person name="Hellsten U."/>
            <person name="Lyons J.B."/>
            <person name="Simakov O."/>
            <person name="Putnam N."/>
            <person name="Stites J."/>
            <person name="Kuroki Y."/>
            <person name="Tanaka T."/>
            <person name="Michiue T."/>
            <person name="Watanabe M."/>
            <person name="Bogdanovic O."/>
            <person name="Lister R."/>
            <person name="Georgiou G."/>
            <person name="Paranjpe S.S."/>
            <person name="van Kruijsbergen I."/>
            <person name="Shu S."/>
            <person name="Carlson J."/>
            <person name="Kinoshita T."/>
            <person name="Ohta Y."/>
            <person name="Mawaribuchi S."/>
            <person name="Jenkins J."/>
            <person name="Grimwood J."/>
            <person name="Schmutz J."/>
            <person name="Mitros T."/>
            <person name="Mozaffari S.V."/>
            <person name="Suzuki Y."/>
            <person name="Haramoto Y."/>
            <person name="Yamamoto T.S."/>
            <person name="Takagi C."/>
            <person name="Heald R."/>
            <person name="Miller K."/>
            <person name="Haudenschild C."/>
            <person name="Kitzman J."/>
            <person name="Nakayama T."/>
            <person name="Izutsu Y."/>
            <person name="Robert J."/>
            <person name="Fortriede J."/>
            <person name="Burns K."/>
            <person name="Lotay V."/>
            <person name="Karimi K."/>
            <person name="Yasuoka Y."/>
            <person name="Dichmann D.S."/>
            <person name="Flajnik M.F."/>
            <person name="Houston D.W."/>
            <person name="Shendure J."/>
            <person name="DuPasquier L."/>
            <person name="Vize P.D."/>
            <person name="Zorn A.M."/>
            <person name="Ito M."/>
            <person name="Marcotte E.M."/>
            <person name="Wallingford J.B."/>
            <person name="Ito Y."/>
            <person name="Asashima M."/>
            <person name="Ueno N."/>
            <person name="Matsuda Y."/>
            <person name="Veenstra G.J."/>
            <person name="Fujiyama A."/>
            <person name="Harland R.M."/>
            <person name="Taira M."/>
            <person name="Rokhsar D.S."/>
        </authorList>
    </citation>
    <scope>NUCLEOTIDE SEQUENCE [LARGE SCALE GENOMIC DNA]</scope>
    <source>
        <strain evidence="2">J</strain>
    </source>
</reference>